<dbReference type="Proteomes" id="UP000281975">
    <property type="component" value="Unassembled WGS sequence"/>
</dbReference>
<organism evidence="3 4">
    <name type="scientific">Kushneria sinocarnis</name>
    <dbReference type="NCBI Taxonomy" id="595502"/>
    <lineage>
        <taxon>Bacteria</taxon>
        <taxon>Pseudomonadati</taxon>
        <taxon>Pseudomonadota</taxon>
        <taxon>Gammaproteobacteria</taxon>
        <taxon>Oceanospirillales</taxon>
        <taxon>Halomonadaceae</taxon>
        <taxon>Kushneria</taxon>
    </lineage>
</organism>
<comment type="caution">
    <text evidence="3">The sequence shown here is derived from an EMBL/GenBank/DDBJ whole genome shotgun (WGS) entry which is preliminary data.</text>
</comment>
<dbReference type="EMBL" id="RBIN01000004">
    <property type="protein sequence ID" value="RKR04354.1"/>
    <property type="molecule type" value="Genomic_DNA"/>
</dbReference>
<gene>
    <name evidence="3" type="ORF">C7446_1559</name>
</gene>
<dbReference type="RefSeq" id="WP_121172518.1">
    <property type="nucleotide sequence ID" value="NZ_RBIN01000004.1"/>
</dbReference>
<feature type="signal peptide" evidence="1">
    <location>
        <begin position="1"/>
        <end position="24"/>
    </location>
</feature>
<name>A0A420WX88_9GAMM</name>
<proteinExistence type="predicted"/>
<keyword evidence="4" id="KW-1185">Reference proteome</keyword>
<keyword evidence="1" id="KW-0732">Signal</keyword>
<feature type="domain" description="Lipid/polyisoprenoid-binding YceI-like" evidence="2">
    <location>
        <begin position="41"/>
        <end position="209"/>
    </location>
</feature>
<evidence type="ECO:0000256" key="1">
    <source>
        <dbReference type="SAM" id="SignalP"/>
    </source>
</evidence>
<sequence length="213" mass="23212">MVRMMTGLGAVVLAGMLGSGAALAAQQNPETRNIEEVPAGSYALDALHSKVTWGVDHYGFSTYQGQFTGITGSLKLADDPAESQLDIEIPLDQVITGSDLNEHLQSEDFFNTSAHPTATFRSTSITMEDDNEATIEGELTLNGQTHPLTIEAEFNRAAVYPYDKNYRLGFDGEATLTRSHYGIDYLLPEGDDDMGISDEVELDIEAEFVPNQE</sequence>
<dbReference type="OrthoDB" id="9811006at2"/>
<evidence type="ECO:0000313" key="4">
    <source>
        <dbReference type="Proteomes" id="UP000281975"/>
    </source>
</evidence>
<dbReference type="AlphaFoldDB" id="A0A420WX88"/>
<accession>A0A420WX88</accession>
<dbReference type="PANTHER" id="PTHR34406">
    <property type="entry name" value="PROTEIN YCEI"/>
    <property type="match status" value="1"/>
</dbReference>
<dbReference type="InterPro" id="IPR036761">
    <property type="entry name" value="TTHA0802/YceI-like_sf"/>
</dbReference>
<dbReference type="Gene3D" id="2.40.128.110">
    <property type="entry name" value="Lipid/polyisoprenoid-binding, YceI-like"/>
    <property type="match status" value="1"/>
</dbReference>
<dbReference type="SUPFAM" id="SSF101874">
    <property type="entry name" value="YceI-like"/>
    <property type="match status" value="1"/>
</dbReference>
<dbReference type="Pfam" id="PF04264">
    <property type="entry name" value="YceI"/>
    <property type="match status" value="1"/>
</dbReference>
<reference evidence="3 4" key="1">
    <citation type="submission" date="2018-10" db="EMBL/GenBank/DDBJ databases">
        <title>Genomic Encyclopedia of Type Strains, Phase IV (KMG-IV): sequencing the most valuable type-strain genomes for metagenomic binning, comparative biology and taxonomic classification.</title>
        <authorList>
            <person name="Goeker M."/>
        </authorList>
    </citation>
    <scope>NUCLEOTIDE SEQUENCE [LARGE SCALE GENOMIC DNA]</scope>
    <source>
        <strain evidence="3 4">DSM 23229</strain>
    </source>
</reference>
<evidence type="ECO:0000259" key="2">
    <source>
        <dbReference type="SMART" id="SM00867"/>
    </source>
</evidence>
<dbReference type="PANTHER" id="PTHR34406:SF1">
    <property type="entry name" value="PROTEIN YCEI"/>
    <property type="match status" value="1"/>
</dbReference>
<feature type="chain" id="PRO_5018975624" evidence="1">
    <location>
        <begin position="25"/>
        <end position="213"/>
    </location>
</feature>
<protein>
    <submittedName>
        <fullName evidence="3">Polyisoprenoid-binding protein YceI</fullName>
    </submittedName>
</protein>
<dbReference type="SMART" id="SM00867">
    <property type="entry name" value="YceI"/>
    <property type="match status" value="1"/>
</dbReference>
<dbReference type="InterPro" id="IPR007372">
    <property type="entry name" value="Lipid/polyisoprenoid-bd_YceI"/>
</dbReference>
<evidence type="ECO:0000313" key="3">
    <source>
        <dbReference type="EMBL" id="RKR04354.1"/>
    </source>
</evidence>